<comment type="caution">
    <text evidence="6">The sequence shown here is derived from an EMBL/GenBank/DDBJ whole genome shotgun (WGS) entry which is preliminary data.</text>
</comment>
<comment type="similarity">
    <text evidence="3">Belongs to the EMC2 family.</text>
</comment>
<evidence type="ECO:0000256" key="3">
    <source>
        <dbReference type="RuleBase" id="RU367091"/>
    </source>
</evidence>
<dbReference type="EMBL" id="JAGRRH010000012">
    <property type="protein sequence ID" value="KAG7362138.1"/>
    <property type="molecule type" value="Genomic_DNA"/>
</dbReference>
<keyword evidence="3" id="KW-0472">Membrane</keyword>
<name>A0A9K3LHJ0_9STRA</name>
<evidence type="ECO:0000313" key="6">
    <source>
        <dbReference type="EMBL" id="KAG7362138.1"/>
    </source>
</evidence>
<dbReference type="PANTHER" id="PTHR12760">
    <property type="entry name" value="TETRATRICOPEPTIDE REPEAT PROTEIN"/>
    <property type="match status" value="1"/>
</dbReference>
<dbReference type="InterPro" id="IPR039856">
    <property type="entry name" value="EMC2-like"/>
</dbReference>
<keyword evidence="7" id="KW-1185">Reference proteome</keyword>
<evidence type="ECO:0000256" key="1">
    <source>
        <dbReference type="ARBA" id="ARBA00022737"/>
    </source>
</evidence>
<evidence type="ECO:0000256" key="2">
    <source>
        <dbReference type="ARBA" id="ARBA00022803"/>
    </source>
</evidence>
<dbReference type="Proteomes" id="UP000693970">
    <property type="component" value="Unassembled WGS sequence"/>
</dbReference>
<keyword evidence="2" id="KW-0802">TPR repeat</keyword>
<dbReference type="GO" id="GO:0072546">
    <property type="term" value="C:EMC complex"/>
    <property type="evidence" value="ECO:0007669"/>
    <property type="project" value="UniProtKB-UniRule"/>
</dbReference>
<proteinExistence type="inferred from homology"/>
<feature type="domain" description="EMC2 TPR-like" evidence="4">
    <location>
        <begin position="96"/>
        <end position="209"/>
    </location>
</feature>
<comment type="subcellular location">
    <subcellularLocation>
        <location evidence="3">Endoplasmic reticulum membrane</location>
        <topology evidence="3">Peripheral membrane protein</topology>
        <orientation evidence="3">Cytoplasmic side</orientation>
    </subcellularLocation>
</comment>
<gene>
    <name evidence="5" type="ORF">IV203_017651</name>
    <name evidence="6" type="ORF">IV203_025804</name>
</gene>
<comment type="function">
    <text evidence="3">Part of the endoplasmic reticulum membrane protein complex (EMC) that enables the energy-independent insertion into endoplasmic reticulum membranes of newly synthesized membrane proteins.</text>
</comment>
<comment type="subunit">
    <text evidence="3">Component of the ER membrane protein complex (EMC).</text>
</comment>
<keyword evidence="1" id="KW-0677">Repeat</keyword>
<evidence type="ECO:0000313" key="7">
    <source>
        <dbReference type="Proteomes" id="UP000693970"/>
    </source>
</evidence>
<reference evidence="6" key="2">
    <citation type="submission" date="2021-04" db="EMBL/GenBank/DDBJ databases">
        <authorList>
            <person name="Podell S."/>
        </authorList>
    </citation>
    <scope>NUCLEOTIDE SEQUENCE</scope>
    <source>
        <strain evidence="6">Hildebrandi</strain>
    </source>
</reference>
<dbReference type="Pfam" id="PF22890">
    <property type="entry name" value="TPR_EMC2"/>
    <property type="match status" value="1"/>
</dbReference>
<dbReference type="OrthoDB" id="124397at2759"/>
<dbReference type="AlphaFoldDB" id="A0A9K3LHJ0"/>
<protein>
    <recommendedName>
        <fullName evidence="3">ER membrane protein complex subunit 2</fullName>
    </recommendedName>
</protein>
<sequence length="306" mass="33418">MIGPGEDLTSLSAKNDHLGVLRYIRAHELREPSLVIQHGTALLGPSLHKSLDDAASRTAALEQICLAALDVDDLELAQTSLKELATTHNIDAKESSRYQRLQARCLEAAGDYDGAMMMYDDMLKANPSNVVALQRKYCVLRAKGSDTVAVVEALNEYLGQQLSDVSGWYEMAQLRLSLADYKGAAYALEQVVLGSPLDADIHCQLAEVYATLGGLDNTVLARKHMAQALELNPINIRAQMGLVSVANQYLEESDAAGKKSLDEHEQLVAKELVKYGAAQVLKSYKGTSMFAAVERVMNDYTENLET</sequence>
<keyword evidence="3" id="KW-0256">Endoplasmic reticulum</keyword>
<dbReference type="EMBL" id="JAGRRH010000041">
    <property type="protein sequence ID" value="KAG7339074.1"/>
    <property type="molecule type" value="Genomic_DNA"/>
</dbReference>
<dbReference type="InterPro" id="IPR055217">
    <property type="entry name" value="TPR_EMC2"/>
</dbReference>
<reference evidence="6" key="1">
    <citation type="journal article" date="2021" name="Sci. Rep.">
        <title>Diploid genomic architecture of Nitzschia inconspicua, an elite biomass production diatom.</title>
        <authorList>
            <person name="Oliver A."/>
            <person name="Podell S."/>
            <person name="Pinowska A."/>
            <person name="Traller J.C."/>
            <person name="Smith S.R."/>
            <person name="McClure R."/>
            <person name="Beliaev A."/>
            <person name="Bohutskyi P."/>
            <person name="Hill E.A."/>
            <person name="Rabines A."/>
            <person name="Zheng H."/>
            <person name="Allen L.Z."/>
            <person name="Kuo A."/>
            <person name="Grigoriev I.V."/>
            <person name="Allen A.E."/>
            <person name="Hazlebeck D."/>
            <person name="Allen E.E."/>
        </authorList>
    </citation>
    <scope>NUCLEOTIDE SEQUENCE</scope>
    <source>
        <strain evidence="6">Hildebrandi</strain>
    </source>
</reference>
<evidence type="ECO:0000259" key="4">
    <source>
        <dbReference type="Pfam" id="PF22890"/>
    </source>
</evidence>
<accession>A0A9K3LHJ0</accession>
<evidence type="ECO:0000313" key="5">
    <source>
        <dbReference type="EMBL" id="KAG7339074.1"/>
    </source>
</evidence>
<organism evidence="6 7">
    <name type="scientific">Nitzschia inconspicua</name>
    <dbReference type="NCBI Taxonomy" id="303405"/>
    <lineage>
        <taxon>Eukaryota</taxon>
        <taxon>Sar</taxon>
        <taxon>Stramenopiles</taxon>
        <taxon>Ochrophyta</taxon>
        <taxon>Bacillariophyta</taxon>
        <taxon>Bacillariophyceae</taxon>
        <taxon>Bacillariophycidae</taxon>
        <taxon>Bacillariales</taxon>
        <taxon>Bacillariaceae</taxon>
        <taxon>Nitzschia</taxon>
    </lineage>
</organism>